<dbReference type="Gene3D" id="2.40.170.20">
    <property type="entry name" value="TonB-dependent receptor, beta-barrel domain"/>
    <property type="match status" value="1"/>
</dbReference>
<evidence type="ECO:0000256" key="8">
    <source>
        <dbReference type="PROSITE-ProRule" id="PRU01360"/>
    </source>
</evidence>
<keyword evidence="6 8" id="KW-0472">Membrane</keyword>
<sequence length="801" mass="90014">MSEVVESVTPSLDLQLSKIVPSYHAIQPFVSDATAFYNPAGLRGLFQSRVLVLVNGKRKNHSAFVDFYEGSSKSEVGVDMSSIPSSAIDRVEVLRDGAAAQYGSDAISGVINIILKKSTRPYVKADYSNTTEGDGENQTLSAGFGKSTEDFYTNFSVFLSRQGATNRAGNVDPYLEYDIFGENFGKFYLKDYEEKLENEVNRLGADKRKEAIANLKEEYTKKGKFDPDKITDRGESMFHFFPRAGSVVGMASQETGSFVFNGGYVLDKPSETKLYSFGTYTARSGSSPQYTRTVYWNSAISKAFENTYKGKFFFNPMMEPKISDKTLTLGLSSTYKEWNIDLSSTYGANRIDYNITNSYNVGLGVDNNNDALKKMSPTDFYIGAHEFNHIVNNALLSRVYDDLMDIHSISLLIGMEQRFEQYLSEKGDPESYLASGAESFKGISLDYNKHRSNFGIFAESTIDITDNLLIGAAGRYEEYSDFGNNFSWKFNTRYKPIDEIALRGAVSTGFRAPTLHQKHYQTSTTVLLDKKLFEISKLDSEHEFLRKIGVPKLTAEKSVNLSLGVGFKIFDMFVLTIDAYMIDLKDRVIMSNTIESEKVDNGTVLKNNLIEYNLKSAQFFLNALRTRTKGVDVVLSINRKTFTMGSIHGRIGFNFNKTDVTKVKLPEVIESSSQQNALFDNSDRSRIENSLPNTKANASITYDLYPISLTADANYVGSVSWKHPDGTTRFKLSPKVFFNFKANFELIGNLNLTLGVVNIFDNYPDKYDTSYSETNSGRFVYNMNQSNLMGRQHFISLKYNL</sequence>
<keyword evidence="2 8" id="KW-0813">Transport</keyword>
<dbReference type="KEGG" id="ise:JBKA6_0217"/>
<dbReference type="PANTHER" id="PTHR47234">
    <property type="match status" value="1"/>
</dbReference>
<keyword evidence="13" id="KW-1185">Reference proteome</keyword>
<accession>A0A1J1E4I3</accession>
<dbReference type="EMBL" id="AP014564">
    <property type="protein sequence ID" value="BAV94230.1"/>
    <property type="molecule type" value="Genomic_DNA"/>
</dbReference>
<name>A0A1J1E4I3_9FLAO</name>
<evidence type="ECO:0000256" key="3">
    <source>
        <dbReference type="ARBA" id="ARBA00022452"/>
    </source>
</evidence>
<dbReference type="InterPro" id="IPR037066">
    <property type="entry name" value="Plug_dom_sf"/>
</dbReference>
<gene>
    <name evidence="12" type="ORF">JBKA6_0217</name>
</gene>
<evidence type="ECO:0000256" key="2">
    <source>
        <dbReference type="ARBA" id="ARBA00022448"/>
    </source>
</evidence>
<evidence type="ECO:0000259" key="10">
    <source>
        <dbReference type="Pfam" id="PF00593"/>
    </source>
</evidence>
<evidence type="ECO:0000256" key="7">
    <source>
        <dbReference type="ARBA" id="ARBA00023237"/>
    </source>
</evidence>
<dbReference type="PANTHER" id="PTHR47234:SF3">
    <property type="entry name" value="SECRETIN_TONB SHORT N-TERMINAL DOMAIN-CONTAINING PROTEIN"/>
    <property type="match status" value="1"/>
</dbReference>
<keyword evidence="4 8" id="KW-0812">Transmembrane</keyword>
<reference evidence="12 13" key="1">
    <citation type="submission" date="2014-03" db="EMBL/GenBank/DDBJ databases">
        <title>complete genome sequence of Flavobacteriaceae bacterium JBKA-6.</title>
        <authorList>
            <person name="Takano T."/>
            <person name="Nakamura Y."/>
            <person name="Takuma S."/>
            <person name="Yasuike M."/>
            <person name="Matsuyama T."/>
            <person name="Sakai T."/>
            <person name="Fujiwara A."/>
            <person name="Kimoto K."/>
            <person name="Fukuda Y."/>
            <person name="Kondo H."/>
            <person name="Hirono I."/>
            <person name="Nakayasu C."/>
        </authorList>
    </citation>
    <scope>NUCLEOTIDE SEQUENCE [LARGE SCALE GENOMIC DNA]</scope>
    <source>
        <strain evidence="12 13">JBKA-6</strain>
    </source>
</reference>
<dbReference type="SUPFAM" id="SSF56935">
    <property type="entry name" value="Porins"/>
    <property type="match status" value="1"/>
</dbReference>
<keyword evidence="12" id="KW-0675">Receptor</keyword>
<dbReference type="InterPro" id="IPR000531">
    <property type="entry name" value="Beta-barrel_TonB"/>
</dbReference>
<feature type="domain" description="TonB-dependent receptor plug" evidence="11">
    <location>
        <begin position="32"/>
        <end position="110"/>
    </location>
</feature>
<dbReference type="RefSeq" id="WP_157776859.1">
    <property type="nucleotide sequence ID" value="NZ_AP014564.1"/>
</dbReference>
<keyword evidence="3 8" id="KW-1134">Transmembrane beta strand</keyword>
<dbReference type="PROSITE" id="PS52016">
    <property type="entry name" value="TONB_DEPENDENT_REC_3"/>
    <property type="match status" value="1"/>
</dbReference>
<dbReference type="OrthoDB" id="9805434at2"/>
<evidence type="ECO:0000256" key="6">
    <source>
        <dbReference type="ARBA" id="ARBA00023136"/>
    </source>
</evidence>
<evidence type="ECO:0000256" key="5">
    <source>
        <dbReference type="ARBA" id="ARBA00023077"/>
    </source>
</evidence>
<evidence type="ECO:0000256" key="9">
    <source>
        <dbReference type="RuleBase" id="RU003357"/>
    </source>
</evidence>
<dbReference type="GO" id="GO:0009279">
    <property type="term" value="C:cell outer membrane"/>
    <property type="evidence" value="ECO:0007669"/>
    <property type="project" value="UniProtKB-SubCell"/>
</dbReference>
<comment type="similarity">
    <text evidence="8 9">Belongs to the TonB-dependent receptor family.</text>
</comment>
<keyword evidence="5 9" id="KW-0798">TonB box</keyword>
<dbReference type="AlphaFoldDB" id="A0A1J1E4I3"/>
<evidence type="ECO:0000256" key="1">
    <source>
        <dbReference type="ARBA" id="ARBA00004571"/>
    </source>
</evidence>
<dbReference type="InterPro" id="IPR012910">
    <property type="entry name" value="Plug_dom"/>
</dbReference>
<evidence type="ECO:0000259" key="11">
    <source>
        <dbReference type="Pfam" id="PF07715"/>
    </source>
</evidence>
<dbReference type="Pfam" id="PF00593">
    <property type="entry name" value="TonB_dep_Rec_b-barrel"/>
    <property type="match status" value="1"/>
</dbReference>
<evidence type="ECO:0000313" key="12">
    <source>
        <dbReference type="EMBL" id="BAV94230.1"/>
    </source>
</evidence>
<dbReference type="Proteomes" id="UP000243197">
    <property type="component" value="Chromosome"/>
</dbReference>
<organism evidence="12 13">
    <name type="scientific">Ichthyobacterium seriolicida</name>
    <dbReference type="NCBI Taxonomy" id="242600"/>
    <lineage>
        <taxon>Bacteria</taxon>
        <taxon>Pseudomonadati</taxon>
        <taxon>Bacteroidota</taxon>
        <taxon>Flavobacteriia</taxon>
        <taxon>Flavobacteriales</taxon>
        <taxon>Ichthyobacteriaceae</taxon>
        <taxon>Ichthyobacterium</taxon>
    </lineage>
</organism>
<keyword evidence="7 8" id="KW-0998">Cell outer membrane</keyword>
<comment type="subcellular location">
    <subcellularLocation>
        <location evidence="1 8">Cell outer membrane</location>
        <topology evidence="1 8">Multi-pass membrane protein</topology>
    </subcellularLocation>
</comment>
<feature type="domain" description="TonB-dependent receptor-like beta-barrel" evidence="10">
    <location>
        <begin position="271"/>
        <end position="759"/>
    </location>
</feature>
<evidence type="ECO:0000256" key="4">
    <source>
        <dbReference type="ARBA" id="ARBA00022692"/>
    </source>
</evidence>
<dbReference type="Pfam" id="PF07715">
    <property type="entry name" value="Plug"/>
    <property type="match status" value="1"/>
</dbReference>
<dbReference type="InterPro" id="IPR036942">
    <property type="entry name" value="Beta-barrel_TonB_sf"/>
</dbReference>
<dbReference type="Gene3D" id="2.170.130.10">
    <property type="entry name" value="TonB-dependent receptor, plug domain"/>
    <property type="match status" value="1"/>
</dbReference>
<proteinExistence type="inferred from homology"/>
<protein>
    <submittedName>
        <fullName evidence="12">Ferric enterobactin receptor</fullName>
    </submittedName>
</protein>
<dbReference type="InterPro" id="IPR039426">
    <property type="entry name" value="TonB-dep_rcpt-like"/>
</dbReference>
<evidence type="ECO:0000313" key="13">
    <source>
        <dbReference type="Proteomes" id="UP000243197"/>
    </source>
</evidence>